<dbReference type="AlphaFoldDB" id="A0A8D8BKZ9"/>
<accession>A0A8D8BKZ9</accession>
<organism evidence="1">
    <name type="scientific">Culex pipiens</name>
    <name type="common">House mosquito</name>
    <dbReference type="NCBI Taxonomy" id="7175"/>
    <lineage>
        <taxon>Eukaryota</taxon>
        <taxon>Metazoa</taxon>
        <taxon>Ecdysozoa</taxon>
        <taxon>Arthropoda</taxon>
        <taxon>Hexapoda</taxon>
        <taxon>Insecta</taxon>
        <taxon>Pterygota</taxon>
        <taxon>Neoptera</taxon>
        <taxon>Endopterygota</taxon>
        <taxon>Diptera</taxon>
        <taxon>Nematocera</taxon>
        <taxon>Culicoidea</taxon>
        <taxon>Culicidae</taxon>
        <taxon>Culicinae</taxon>
        <taxon>Culicini</taxon>
        <taxon>Culex</taxon>
        <taxon>Culex</taxon>
    </lineage>
</organism>
<proteinExistence type="predicted"/>
<reference evidence="1" key="1">
    <citation type="submission" date="2021-05" db="EMBL/GenBank/DDBJ databases">
        <authorList>
            <person name="Alioto T."/>
            <person name="Alioto T."/>
            <person name="Gomez Garrido J."/>
        </authorList>
    </citation>
    <scope>NUCLEOTIDE SEQUENCE</scope>
</reference>
<dbReference type="EMBL" id="HBUE01077460">
    <property type="protein sequence ID" value="CAG6475879.1"/>
    <property type="molecule type" value="Transcribed_RNA"/>
</dbReference>
<sequence>MIFGVLFRAFRSSTGRSHRTRLRQYEPIVSEEVEQLSAVVVVWRSADPILKITPSARHLLWCALSGLRVARDTLLSLGSQSQKSEDRKDLKDVSVVSFRVFLEQVQD</sequence>
<name>A0A8D8BKZ9_CULPI</name>
<evidence type="ECO:0000313" key="1">
    <source>
        <dbReference type="EMBL" id="CAG6475879.1"/>
    </source>
</evidence>
<protein>
    <submittedName>
        <fullName evidence="1">(northern house mosquito) hypothetical protein</fullName>
    </submittedName>
</protein>